<dbReference type="GO" id="GO:0004222">
    <property type="term" value="F:metalloendopeptidase activity"/>
    <property type="evidence" value="ECO:0007669"/>
    <property type="project" value="TreeGrafter"/>
</dbReference>
<accession>A0A412AWX2</accession>
<feature type="signal peptide" evidence="4">
    <location>
        <begin position="1"/>
        <end position="32"/>
    </location>
</feature>
<dbReference type="Gene3D" id="6.10.250.3150">
    <property type="match status" value="1"/>
</dbReference>
<feature type="coiled-coil region" evidence="2">
    <location>
        <begin position="36"/>
        <end position="119"/>
    </location>
</feature>
<reference evidence="7 8" key="1">
    <citation type="submission" date="2018-08" db="EMBL/GenBank/DDBJ databases">
        <title>A genome reference for cultivated species of the human gut microbiota.</title>
        <authorList>
            <person name="Zou Y."/>
            <person name="Xue W."/>
            <person name="Luo G."/>
        </authorList>
    </citation>
    <scope>NUCLEOTIDE SEQUENCE [LARGE SCALE GENOMIC DNA]</scope>
    <source>
        <strain evidence="7 8">AF28-26</strain>
    </source>
</reference>
<evidence type="ECO:0000256" key="2">
    <source>
        <dbReference type="SAM" id="Coils"/>
    </source>
</evidence>
<feature type="chain" id="PRO_5019523366" evidence="4">
    <location>
        <begin position="33"/>
        <end position="457"/>
    </location>
</feature>
<evidence type="ECO:0000256" key="1">
    <source>
        <dbReference type="ARBA" id="ARBA00022729"/>
    </source>
</evidence>
<dbReference type="EMBL" id="QRTC01000029">
    <property type="protein sequence ID" value="RGQ40323.1"/>
    <property type="molecule type" value="Genomic_DNA"/>
</dbReference>
<keyword evidence="1 4" id="KW-0732">Signal</keyword>
<gene>
    <name evidence="7" type="ORF">DWY99_08080</name>
</gene>
<dbReference type="AlphaFoldDB" id="A0A412AWX2"/>
<dbReference type="InterPro" id="IPR016047">
    <property type="entry name" value="M23ase_b-sheet_dom"/>
</dbReference>
<feature type="compositionally biased region" description="Gly residues" evidence="3">
    <location>
        <begin position="277"/>
        <end position="297"/>
    </location>
</feature>
<feature type="compositionally biased region" description="Pro residues" evidence="3">
    <location>
        <begin position="300"/>
        <end position="316"/>
    </location>
</feature>
<dbReference type="PANTHER" id="PTHR21666">
    <property type="entry name" value="PEPTIDASE-RELATED"/>
    <property type="match status" value="1"/>
</dbReference>
<dbReference type="InterPro" id="IPR011055">
    <property type="entry name" value="Dup_hybrid_motif"/>
</dbReference>
<evidence type="ECO:0000313" key="8">
    <source>
        <dbReference type="Proteomes" id="UP000284751"/>
    </source>
</evidence>
<dbReference type="Pfam" id="PF01551">
    <property type="entry name" value="Peptidase_M23"/>
    <property type="match status" value="1"/>
</dbReference>
<feature type="compositionally biased region" description="Low complexity" evidence="3">
    <location>
        <begin position="264"/>
        <end position="276"/>
    </location>
</feature>
<proteinExistence type="predicted"/>
<dbReference type="PANTHER" id="PTHR21666:SF270">
    <property type="entry name" value="MUREIN HYDROLASE ACTIVATOR ENVC"/>
    <property type="match status" value="1"/>
</dbReference>
<evidence type="ECO:0000259" key="5">
    <source>
        <dbReference type="Pfam" id="PF01551"/>
    </source>
</evidence>
<dbReference type="InterPro" id="IPR057309">
    <property type="entry name" value="PcsB_CC"/>
</dbReference>
<organism evidence="7 8">
    <name type="scientific">[Clostridium] leptum</name>
    <dbReference type="NCBI Taxonomy" id="1535"/>
    <lineage>
        <taxon>Bacteria</taxon>
        <taxon>Bacillati</taxon>
        <taxon>Bacillota</taxon>
        <taxon>Clostridia</taxon>
        <taxon>Eubacteriales</taxon>
        <taxon>Oscillospiraceae</taxon>
        <taxon>Oscillospiraceae incertae sedis</taxon>
    </lineage>
</organism>
<evidence type="ECO:0000256" key="4">
    <source>
        <dbReference type="SAM" id="SignalP"/>
    </source>
</evidence>
<dbReference type="Proteomes" id="UP000284751">
    <property type="component" value="Unassembled WGS sequence"/>
</dbReference>
<feature type="domain" description="Peptidoglycan hydrolase PcsB coiled-coil" evidence="6">
    <location>
        <begin position="114"/>
        <end position="185"/>
    </location>
</feature>
<evidence type="ECO:0000313" key="7">
    <source>
        <dbReference type="EMBL" id="RGQ40323.1"/>
    </source>
</evidence>
<dbReference type="Pfam" id="PF24568">
    <property type="entry name" value="CC_PcsB"/>
    <property type="match status" value="1"/>
</dbReference>
<name>A0A412AWX2_9FIRM</name>
<dbReference type="Gene3D" id="2.70.70.10">
    <property type="entry name" value="Glucose Permease (Domain IIA)"/>
    <property type="match status" value="1"/>
</dbReference>
<dbReference type="CDD" id="cd12797">
    <property type="entry name" value="M23_peptidase"/>
    <property type="match status" value="1"/>
</dbReference>
<evidence type="ECO:0000256" key="3">
    <source>
        <dbReference type="SAM" id="MobiDB-lite"/>
    </source>
</evidence>
<protein>
    <submittedName>
        <fullName evidence="7">Uncharacterized protein</fullName>
    </submittedName>
</protein>
<dbReference type="SUPFAM" id="SSF51261">
    <property type="entry name" value="Duplicated hybrid motif"/>
    <property type="match status" value="1"/>
</dbReference>
<evidence type="ECO:0000259" key="6">
    <source>
        <dbReference type="Pfam" id="PF24568"/>
    </source>
</evidence>
<comment type="caution">
    <text evidence="7">The sequence shown here is derived from an EMBL/GenBank/DDBJ whole genome shotgun (WGS) entry which is preliminary data.</text>
</comment>
<dbReference type="InterPro" id="IPR050570">
    <property type="entry name" value="Cell_wall_metabolism_enzyme"/>
</dbReference>
<feature type="domain" description="M23ase beta-sheet core" evidence="5">
    <location>
        <begin position="343"/>
        <end position="446"/>
    </location>
</feature>
<sequence>MAGNRFGTWKKRTAAVFMAVCLLGAMPVAVWAADTADGLESSISDSETKKQELEQKNAELSQVLEEAKQNAEDQEALHQAYQDKIDVLDQQIEEAYAQVSQLNEEINDLQSQISNREGSIEKNTELLKERIRAIYMAGETSTLDIILGATDFNDFLDKASLLKTISDHDTKLIETLQAETSKLAQEKKTYDQKKEELIQQLDGLNAKNDELTQLSEESGIKLSQYQQEQQKAIQGLDNNSAELQQLNSDIEAYYEALRQEYKNQQQSQQPSEPEAPSGGGSTDTPSGGDGGSSGGGDTPAPAPEPEPDPTPDPAPSGPHGYTWPTPGFYWLSSAWNEDRYSYNHGAIDIAGAGIYGTPIYAAQGGTVSTSWYNNGGWGGGYGTYCMINHDAQGEYATLYAHMSQIVVSPGETVSKGQIIGYVGSTGDSSGPHLHLECRHWGVKYNPLIEYPDVPVYY</sequence>
<feature type="region of interest" description="Disordered" evidence="3">
    <location>
        <begin position="261"/>
        <end position="320"/>
    </location>
</feature>
<keyword evidence="2" id="KW-0175">Coiled coil</keyword>